<dbReference type="PROSITE" id="PS00639">
    <property type="entry name" value="THIOL_PROTEASE_HIS"/>
    <property type="match status" value="1"/>
</dbReference>
<dbReference type="Gene3D" id="3.90.70.10">
    <property type="entry name" value="Cysteine proteinases"/>
    <property type="match status" value="1"/>
</dbReference>
<keyword evidence="3 9" id="KW-0378">Hydrolase</keyword>
<name>G7I6H4_MEDTR</name>
<dbReference type="SUPFAM" id="SSF54001">
    <property type="entry name" value="Cysteine proteinases"/>
    <property type="match status" value="1"/>
</dbReference>
<evidence type="ECO:0000256" key="5">
    <source>
        <dbReference type="ARBA" id="ARBA00023157"/>
    </source>
</evidence>
<reference evidence="12" key="4">
    <citation type="journal article" date="2018" name="Nat. Plants">
        <title>Whole-genome landscape of Medicago truncatula symbiotic genes.</title>
        <authorList>
            <person name="Pecrix Y."/>
            <person name="Staton S.E."/>
            <person name="Sallet E."/>
            <person name="Lelandais-Briere C."/>
            <person name="Moreau S."/>
            <person name="Carrere S."/>
            <person name="Blein T."/>
            <person name="Jardinaud M.F."/>
            <person name="Latrasse D."/>
            <person name="Zouine M."/>
            <person name="Zahm M."/>
            <person name="Kreplak J."/>
            <person name="Mayjonade B."/>
            <person name="Satge C."/>
            <person name="Perez M."/>
            <person name="Cauet S."/>
            <person name="Marande W."/>
            <person name="Chantry-Darmon C."/>
            <person name="Lopez-Roques C."/>
            <person name="Bouchez O."/>
            <person name="Berard A."/>
            <person name="Debelle F."/>
            <person name="Munos S."/>
            <person name="Bendahmane A."/>
            <person name="Berges H."/>
            <person name="Niebel A."/>
            <person name="Buitink J."/>
            <person name="Frugier F."/>
            <person name="Benhamed M."/>
            <person name="Crespi M."/>
            <person name="Gouzy J."/>
            <person name="Gamas P."/>
        </authorList>
    </citation>
    <scope>NUCLEOTIDE SEQUENCE [LARGE SCALE GENOMIC DNA]</scope>
    <source>
        <strain evidence="12">cv. Jemalong A17</strain>
    </source>
</reference>
<evidence type="ECO:0000256" key="6">
    <source>
        <dbReference type="SAM" id="SignalP"/>
    </source>
</evidence>
<keyword evidence="4" id="KW-0788">Thiol protease</keyword>
<dbReference type="InterPro" id="IPR025660">
    <property type="entry name" value="Pept_his_AS"/>
</dbReference>
<feature type="signal peptide" evidence="6">
    <location>
        <begin position="1"/>
        <end position="19"/>
    </location>
</feature>
<dbReference type="AlphaFoldDB" id="G7I6H4"/>
<protein>
    <submittedName>
        <fullName evidence="8">Papain family cysteine protease</fullName>
    </submittedName>
    <submittedName>
        <fullName evidence="9">Putative fruit bromelain</fullName>
        <ecNumber evidence="9">3.4.22.33</ecNumber>
    </submittedName>
</protein>
<keyword evidence="11" id="KW-1185">Reference proteome</keyword>
<dbReference type="InterPro" id="IPR039417">
    <property type="entry name" value="Peptidase_C1A_papain-like"/>
</dbReference>
<feature type="chain" id="PRO_5014485507" evidence="6">
    <location>
        <begin position="20"/>
        <end position="267"/>
    </location>
</feature>
<evidence type="ECO:0000313" key="8">
    <source>
        <dbReference type="EMBL" id="AES59651.1"/>
    </source>
</evidence>
<proteinExistence type="inferred from homology"/>
<keyword evidence="2 8" id="KW-0645">Protease</keyword>
<evidence type="ECO:0000259" key="7">
    <source>
        <dbReference type="SMART" id="SM00645"/>
    </source>
</evidence>
<dbReference type="InterPro" id="IPR038765">
    <property type="entry name" value="Papain-like_cys_pep_sf"/>
</dbReference>
<dbReference type="SMART" id="SM00645">
    <property type="entry name" value="Pept_C1"/>
    <property type="match status" value="1"/>
</dbReference>
<dbReference type="Pfam" id="PF00112">
    <property type="entry name" value="Peptidase_C1"/>
    <property type="match status" value="1"/>
</dbReference>
<keyword evidence="5" id="KW-1015">Disulfide bond</keyword>
<dbReference type="KEGG" id="mtr:11414274"/>
<sequence length="267" mass="28756">MIIILAYTTFITLISGSSSESLPCALNDDVSAEFLASKTVYFNTSLDQIPKFVDWRTRGAVTSVKQQRGCGSCWAFATMAALEGLWKIRTGNLISLSAQHLVDCDPGSNGCEGGHILSAINFETEQHSGGVPSDFDYPYKGVQEQCRNDIIPSAGFTGFHSIRPGDEHQLLQAVAQQPVAASVAADTDFQNFKGSGIFEGSCANETNHSIAIVGYGVSNDGRKYWIIKNSWGEGWGDLGYAKLIRGNGPVGNCGITRHPSYYPSLTV</sequence>
<dbReference type="PaxDb" id="3880-AES59651"/>
<comment type="similarity">
    <text evidence="1">Belongs to the peptidase C1 family.</text>
</comment>
<dbReference type="GO" id="GO:0005764">
    <property type="term" value="C:lysosome"/>
    <property type="evidence" value="ECO:0000318"/>
    <property type="project" value="GO_Central"/>
</dbReference>
<dbReference type="EC" id="3.4.22.33" evidence="9"/>
<evidence type="ECO:0000256" key="4">
    <source>
        <dbReference type="ARBA" id="ARBA00022807"/>
    </source>
</evidence>
<evidence type="ECO:0000313" key="10">
    <source>
        <dbReference type="EnsemblPlants" id="AES59651"/>
    </source>
</evidence>
<reference evidence="9" key="5">
    <citation type="journal article" date="2018" name="Nat. Plants">
        <title>Whole-genome landscape of Medicago truncatula symbiotic genes.</title>
        <authorList>
            <person name="Pecrix Y."/>
            <person name="Gamas P."/>
            <person name="Carrere S."/>
        </authorList>
    </citation>
    <scope>NUCLEOTIDE SEQUENCE</scope>
    <source>
        <tissue evidence="9">Leaves</tissue>
    </source>
</reference>
<dbReference type="GO" id="GO:0004197">
    <property type="term" value="F:cysteine-type endopeptidase activity"/>
    <property type="evidence" value="ECO:0000318"/>
    <property type="project" value="GO_Central"/>
</dbReference>
<evidence type="ECO:0000256" key="3">
    <source>
        <dbReference type="ARBA" id="ARBA00022801"/>
    </source>
</evidence>
<dbReference type="CDD" id="cd02248">
    <property type="entry name" value="Peptidase_C1A"/>
    <property type="match status" value="1"/>
</dbReference>
<accession>G7I6H4</accession>
<dbReference type="InterPro" id="IPR000169">
    <property type="entry name" value="Pept_cys_AS"/>
</dbReference>
<evidence type="ECO:0000256" key="2">
    <source>
        <dbReference type="ARBA" id="ARBA00022670"/>
    </source>
</evidence>
<dbReference type="Gramene" id="rna1032">
    <property type="protein sequence ID" value="RHN77565.1"/>
    <property type="gene ID" value="gene1032"/>
</dbReference>
<dbReference type="PANTHER" id="PTHR12411">
    <property type="entry name" value="CYSTEINE PROTEASE FAMILY C1-RELATED"/>
    <property type="match status" value="1"/>
</dbReference>
<dbReference type="HOGENOM" id="CLU_012184_8_1_1"/>
<evidence type="ECO:0000313" key="9">
    <source>
        <dbReference type="EMBL" id="RHN77565.1"/>
    </source>
</evidence>
<keyword evidence="6" id="KW-0732">Signal</keyword>
<dbReference type="GO" id="GO:0051603">
    <property type="term" value="P:proteolysis involved in protein catabolic process"/>
    <property type="evidence" value="ECO:0000318"/>
    <property type="project" value="GO_Central"/>
</dbReference>
<dbReference type="eggNOG" id="KOG1543">
    <property type="taxonomic scope" value="Eukaryota"/>
</dbReference>
<dbReference type="EMBL" id="PSQE01000001">
    <property type="protein sequence ID" value="RHN77565.1"/>
    <property type="molecule type" value="Genomic_DNA"/>
</dbReference>
<dbReference type="Proteomes" id="UP000002051">
    <property type="component" value="Unassembled WGS sequence"/>
</dbReference>
<organism evidence="8 11">
    <name type="scientific">Medicago truncatula</name>
    <name type="common">Barrel medic</name>
    <name type="synonym">Medicago tribuloides</name>
    <dbReference type="NCBI Taxonomy" id="3880"/>
    <lineage>
        <taxon>Eukaryota</taxon>
        <taxon>Viridiplantae</taxon>
        <taxon>Streptophyta</taxon>
        <taxon>Embryophyta</taxon>
        <taxon>Tracheophyta</taxon>
        <taxon>Spermatophyta</taxon>
        <taxon>Magnoliopsida</taxon>
        <taxon>eudicotyledons</taxon>
        <taxon>Gunneridae</taxon>
        <taxon>Pentapetalae</taxon>
        <taxon>rosids</taxon>
        <taxon>fabids</taxon>
        <taxon>Fabales</taxon>
        <taxon>Fabaceae</taxon>
        <taxon>Papilionoideae</taxon>
        <taxon>50 kb inversion clade</taxon>
        <taxon>NPAAA clade</taxon>
        <taxon>Hologalegina</taxon>
        <taxon>IRL clade</taxon>
        <taxon>Trifolieae</taxon>
        <taxon>Medicago</taxon>
    </lineage>
</organism>
<dbReference type="InterPro" id="IPR013128">
    <property type="entry name" value="Peptidase_C1A"/>
</dbReference>
<dbReference type="EMBL" id="CM001217">
    <property type="protein sequence ID" value="AES59651.1"/>
    <property type="molecule type" value="Genomic_DNA"/>
</dbReference>
<feature type="domain" description="Peptidase C1A papain C-terminal" evidence="7">
    <location>
        <begin position="49"/>
        <end position="263"/>
    </location>
</feature>
<dbReference type="Proteomes" id="UP000265566">
    <property type="component" value="Chromosome 1"/>
</dbReference>
<dbReference type="OrthoDB" id="1386372at2759"/>
<dbReference type="GO" id="GO:0005615">
    <property type="term" value="C:extracellular space"/>
    <property type="evidence" value="ECO:0000318"/>
    <property type="project" value="GO_Central"/>
</dbReference>
<reference evidence="10" key="3">
    <citation type="submission" date="2015-04" db="UniProtKB">
        <authorList>
            <consortium name="EnsemblPlants"/>
        </authorList>
    </citation>
    <scope>IDENTIFICATION</scope>
    <source>
        <strain evidence="10">cv. Jemalong A17</strain>
    </source>
</reference>
<evidence type="ECO:0000256" key="1">
    <source>
        <dbReference type="ARBA" id="ARBA00008455"/>
    </source>
</evidence>
<dbReference type="PRINTS" id="PR00705">
    <property type="entry name" value="PAPAIN"/>
</dbReference>
<reference evidence="8 11" key="2">
    <citation type="journal article" date="2014" name="BMC Genomics">
        <title>An improved genome release (version Mt4.0) for the model legume Medicago truncatula.</title>
        <authorList>
            <person name="Tang H."/>
            <person name="Krishnakumar V."/>
            <person name="Bidwell S."/>
            <person name="Rosen B."/>
            <person name="Chan A."/>
            <person name="Zhou S."/>
            <person name="Gentzbittel L."/>
            <person name="Childs K.L."/>
            <person name="Yandell M."/>
            <person name="Gundlach H."/>
            <person name="Mayer K.F."/>
            <person name="Schwartz D.C."/>
            <person name="Town C.D."/>
        </authorList>
    </citation>
    <scope>GENOME REANNOTATION</scope>
    <source>
        <strain evidence="10 11">cv. Jemalong A17</strain>
    </source>
</reference>
<dbReference type="EnsemblPlants" id="AES59651">
    <property type="protein sequence ID" value="AES59651"/>
    <property type="gene ID" value="MTR_1g023810"/>
</dbReference>
<evidence type="ECO:0000313" key="12">
    <source>
        <dbReference type="Proteomes" id="UP000265566"/>
    </source>
</evidence>
<dbReference type="InterPro" id="IPR000668">
    <property type="entry name" value="Peptidase_C1A_C"/>
</dbReference>
<evidence type="ECO:0000313" key="11">
    <source>
        <dbReference type="Proteomes" id="UP000002051"/>
    </source>
</evidence>
<gene>
    <name evidence="10" type="primary">11414274</name>
    <name evidence="8" type="ordered locus">MTR_1g023810</name>
    <name evidence="9" type="ORF">MtrunA17_Chr1g0156161</name>
</gene>
<reference evidence="8 11" key="1">
    <citation type="journal article" date="2011" name="Nature">
        <title>The Medicago genome provides insight into the evolution of rhizobial symbioses.</title>
        <authorList>
            <person name="Young N.D."/>
            <person name="Debelle F."/>
            <person name="Oldroyd G.E."/>
            <person name="Geurts R."/>
            <person name="Cannon S.B."/>
            <person name="Udvardi M.K."/>
            <person name="Benedito V.A."/>
            <person name="Mayer K.F."/>
            <person name="Gouzy J."/>
            <person name="Schoof H."/>
            <person name="Van de Peer Y."/>
            <person name="Proost S."/>
            <person name="Cook D.R."/>
            <person name="Meyers B.C."/>
            <person name="Spannagl M."/>
            <person name="Cheung F."/>
            <person name="De Mita S."/>
            <person name="Krishnakumar V."/>
            <person name="Gundlach H."/>
            <person name="Zhou S."/>
            <person name="Mudge J."/>
            <person name="Bharti A.K."/>
            <person name="Murray J.D."/>
            <person name="Naoumkina M.A."/>
            <person name="Rosen B."/>
            <person name="Silverstein K.A."/>
            <person name="Tang H."/>
            <person name="Rombauts S."/>
            <person name="Zhao P.X."/>
            <person name="Zhou P."/>
            <person name="Barbe V."/>
            <person name="Bardou P."/>
            <person name="Bechner M."/>
            <person name="Bellec A."/>
            <person name="Berger A."/>
            <person name="Berges H."/>
            <person name="Bidwell S."/>
            <person name="Bisseling T."/>
            <person name="Choisne N."/>
            <person name="Couloux A."/>
            <person name="Denny R."/>
            <person name="Deshpande S."/>
            <person name="Dai X."/>
            <person name="Doyle J.J."/>
            <person name="Dudez A.M."/>
            <person name="Farmer A.D."/>
            <person name="Fouteau S."/>
            <person name="Franken C."/>
            <person name="Gibelin C."/>
            <person name="Gish J."/>
            <person name="Goldstein S."/>
            <person name="Gonzalez A.J."/>
            <person name="Green P.J."/>
            <person name="Hallab A."/>
            <person name="Hartog M."/>
            <person name="Hua A."/>
            <person name="Humphray S.J."/>
            <person name="Jeong D.H."/>
            <person name="Jing Y."/>
            <person name="Jocker A."/>
            <person name="Kenton S.M."/>
            <person name="Kim D.J."/>
            <person name="Klee K."/>
            <person name="Lai H."/>
            <person name="Lang C."/>
            <person name="Lin S."/>
            <person name="Macmil S.L."/>
            <person name="Magdelenat G."/>
            <person name="Matthews L."/>
            <person name="McCorrison J."/>
            <person name="Monaghan E.L."/>
            <person name="Mun J.H."/>
            <person name="Najar F.Z."/>
            <person name="Nicholson C."/>
            <person name="Noirot C."/>
            <person name="O'Bleness M."/>
            <person name="Paule C.R."/>
            <person name="Poulain J."/>
            <person name="Prion F."/>
            <person name="Qin B."/>
            <person name="Qu C."/>
            <person name="Retzel E.F."/>
            <person name="Riddle C."/>
            <person name="Sallet E."/>
            <person name="Samain S."/>
            <person name="Samson N."/>
            <person name="Sanders I."/>
            <person name="Saurat O."/>
            <person name="Scarpelli C."/>
            <person name="Schiex T."/>
            <person name="Segurens B."/>
            <person name="Severin A.J."/>
            <person name="Sherrier D.J."/>
            <person name="Shi R."/>
            <person name="Sims S."/>
            <person name="Singer S.R."/>
            <person name="Sinharoy S."/>
            <person name="Sterck L."/>
            <person name="Viollet A."/>
            <person name="Wang B.B."/>
            <person name="Wang K."/>
            <person name="Wang M."/>
            <person name="Wang X."/>
            <person name="Warfsmann J."/>
            <person name="Weissenbach J."/>
            <person name="White D.D."/>
            <person name="White J.D."/>
            <person name="Wiley G.B."/>
            <person name="Wincker P."/>
            <person name="Xing Y."/>
            <person name="Yang L."/>
            <person name="Yao Z."/>
            <person name="Ying F."/>
            <person name="Zhai J."/>
            <person name="Zhou L."/>
            <person name="Zuber A."/>
            <person name="Denarie J."/>
            <person name="Dixon R.A."/>
            <person name="May G.D."/>
            <person name="Schwartz D.C."/>
            <person name="Rogers J."/>
            <person name="Quetier F."/>
            <person name="Town C.D."/>
            <person name="Roe B.A."/>
        </authorList>
    </citation>
    <scope>NUCLEOTIDE SEQUENCE [LARGE SCALE GENOMIC DNA]</scope>
    <source>
        <strain evidence="8">A17</strain>
        <strain evidence="10 11">cv. Jemalong A17</strain>
    </source>
</reference>
<dbReference type="PROSITE" id="PS00139">
    <property type="entry name" value="THIOL_PROTEASE_CYS"/>
    <property type="match status" value="1"/>
</dbReference>
<dbReference type="OMA" id="SCANETN"/>